<dbReference type="eggNOG" id="COG0367">
    <property type="taxonomic scope" value="Bacteria"/>
</dbReference>
<dbReference type="KEGG" id="cak:Caul_1986"/>
<dbReference type="EMBL" id="CP000927">
    <property type="protein sequence ID" value="ABZ71114.1"/>
    <property type="molecule type" value="Genomic_DNA"/>
</dbReference>
<dbReference type="HOGENOM" id="CLU_031685_1_0_5"/>
<reference evidence="2" key="1">
    <citation type="submission" date="2008-01" db="EMBL/GenBank/DDBJ databases">
        <title>Complete sequence of chromosome of Caulobacter sp. K31.</title>
        <authorList>
            <consortium name="US DOE Joint Genome Institute"/>
            <person name="Copeland A."/>
            <person name="Lucas S."/>
            <person name="Lapidus A."/>
            <person name="Barry K."/>
            <person name="Glavina del Rio T."/>
            <person name="Dalin E."/>
            <person name="Tice H."/>
            <person name="Pitluck S."/>
            <person name="Bruce D."/>
            <person name="Goodwin L."/>
            <person name="Thompson L.S."/>
            <person name="Brettin T."/>
            <person name="Detter J.C."/>
            <person name="Han C."/>
            <person name="Schmutz J."/>
            <person name="Larimer F."/>
            <person name="Land M."/>
            <person name="Hauser L."/>
            <person name="Kyrpides N."/>
            <person name="Kim E."/>
            <person name="Stephens C."/>
            <person name="Richardson P."/>
        </authorList>
    </citation>
    <scope>NUCLEOTIDE SEQUENCE [LARGE SCALE GENOMIC DNA]</scope>
    <source>
        <strain evidence="2">K31</strain>
    </source>
</reference>
<dbReference type="GO" id="GO:0004066">
    <property type="term" value="F:asparagine synthase (glutamine-hydrolyzing) activity"/>
    <property type="evidence" value="ECO:0007669"/>
    <property type="project" value="InterPro"/>
</dbReference>
<organism evidence="2">
    <name type="scientific">Caulobacter sp. (strain K31)</name>
    <dbReference type="NCBI Taxonomy" id="366602"/>
    <lineage>
        <taxon>Bacteria</taxon>
        <taxon>Pseudomonadati</taxon>
        <taxon>Pseudomonadota</taxon>
        <taxon>Alphaproteobacteria</taxon>
        <taxon>Caulobacterales</taxon>
        <taxon>Caulobacteraceae</taxon>
        <taxon>Caulobacter</taxon>
    </lineage>
</organism>
<dbReference type="SUPFAM" id="SSF52402">
    <property type="entry name" value="Adenine nucleotide alpha hydrolases-like"/>
    <property type="match status" value="1"/>
</dbReference>
<accession>B0T5V6</accession>
<name>B0T5V6_CAUSK</name>
<dbReference type="GO" id="GO:0006529">
    <property type="term" value="P:asparagine biosynthetic process"/>
    <property type="evidence" value="ECO:0007669"/>
    <property type="project" value="InterPro"/>
</dbReference>
<proteinExistence type="predicted"/>
<dbReference type="InterPro" id="IPR001962">
    <property type="entry name" value="Asn_synthase"/>
</dbReference>
<sequence>MGDYLALYWPRGMPGVAADAMRAAIEAEGAWTLAFEAYQLVVYVKGPRAPKVRALPDQGGVVIGELFDTAATREGRVQDFPIALIKDVAAQDAARILATHAWGRYVAVLKAGDRPPWIFRDPSGAVECLAWVRDEVTIISSDVAAQRAWSPDRLAIDWSGLGRVLARGNLWGEICPLAGVTAIAPGTARCDLGDAALSLWRPGDHARRSRHDVSPRDLARVVDASVAALARDRSAILVEISGGLDSAIVATSLARCGAPVVAGINHYWPEPEGDERRWAQDIADRCGFRLIAGQRQRLLLDEAKLLRHAQGPRPGLNAQDPDLDHDLAEQAKALGADALFSGQGGDGVFYQMANAALAADILMGKPAPMGRAASLAAVARRARATVWSLCGQAMFPSRAFAAGMPPPSFLSAGLAPPPVHPWIADQRGVSPAKRIQIRGLTNIQCAFGDSLRGRAADLLYPLMAQPVMELCLSIPAPLLAVGALDRPFARAAFADRLPPRSLVRRSKGDVTVFFSKSLAASLPALRPFLLDGRLAEQGLIDRAKLEPLLHPEPMIWRDSVGEVMLAAYLEAWVRAWEAKLRVS</sequence>
<evidence type="ECO:0000313" key="2">
    <source>
        <dbReference type="EMBL" id="ABZ71114.1"/>
    </source>
</evidence>
<dbReference type="AlphaFoldDB" id="B0T5V6"/>
<dbReference type="InterPro" id="IPR014729">
    <property type="entry name" value="Rossmann-like_a/b/a_fold"/>
</dbReference>
<protein>
    <submittedName>
        <fullName evidence="2">Asparagine synthase</fullName>
    </submittedName>
</protein>
<evidence type="ECO:0000259" key="1">
    <source>
        <dbReference type="Pfam" id="PF00733"/>
    </source>
</evidence>
<dbReference type="Pfam" id="PF00733">
    <property type="entry name" value="Asn_synthase"/>
    <property type="match status" value="1"/>
</dbReference>
<gene>
    <name evidence="2" type="ordered locus">Caul_1986</name>
</gene>
<dbReference type="STRING" id="366602.Caul_1986"/>
<feature type="domain" description="Asparagine synthetase" evidence="1">
    <location>
        <begin position="218"/>
        <end position="573"/>
    </location>
</feature>
<dbReference type="Gene3D" id="3.40.50.620">
    <property type="entry name" value="HUPs"/>
    <property type="match status" value="1"/>
</dbReference>